<dbReference type="PANTHER" id="PTHR39426:SF1">
    <property type="entry name" value="HOMOLOGY TO DEATH-ON-CURING PROTEIN OF PHAGE P1"/>
    <property type="match status" value="1"/>
</dbReference>
<dbReference type="NCBIfam" id="TIGR01550">
    <property type="entry name" value="DOC_P1"/>
    <property type="match status" value="1"/>
</dbReference>
<comment type="caution">
    <text evidence="2">The sequence shown here is derived from an EMBL/GenBank/DDBJ whole genome shotgun (WGS) entry which is preliminary data.</text>
</comment>
<feature type="domain" description="Fido" evidence="1">
    <location>
        <begin position="85"/>
        <end position="220"/>
    </location>
</feature>
<dbReference type="RefSeq" id="WP_204119244.1">
    <property type="nucleotide sequence ID" value="NZ_BOLV01000013.1"/>
</dbReference>
<dbReference type="InterPro" id="IPR003812">
    <property type="entry name" value="Fido"/>
</dbReference>
<evidence type="ECO:0000259" key="1">
    <source>
        <dbReference type="PROSITE" id="PS51459"/>
    </source>
</evidence>
<accession>A0ABW4BG79</accession>
<dbReference type="PROSITE" id="PS51459">
    <property type="entry name" value="FIDO"/>
    <property type="match status" value="1"/>
</dbReference>
<dbReference type="SUPFAM" id="SSF140931">
    <property type="entry name" value="Fic-like"/>
    <property type="match status" value="1"/>
</dbReference>
<protein>
    <submittedName>
        <fullName evidence="2">Type II toxin-antitoxin system death-on-curing family toxin</fullName>
    </submittedName>
</protein>
<dbReference type="InterPro" id="IPR053737">
    <property type="entry name" value="Type_II_TA_Toxin"/>
</dbReference>
<dbReference type="Proteomes" id="UP001597199">
    <property type="component" value="Unassembled WGS sequence"/>
</dbReference>
<dbReference type="Pfam" id="PF02661">
    <property type="entry name" value="Fic"/>
    <property type="match status" value="1"/>
</dbReference>
<name>A0ABW4BG79_9LACO</name>
<organism evidence="2 3">
    <name type="scientific">Lacticaseibacillus suilingensis</name>
    <dbReference type="NCBI Taxonomy" id="2799577"/>
    <lineage>
        <taxon>Bacteria</taxon>
        <taxon>Bacillati</taxon>
        <taxon>Bacillota</taxon>
        <taxon>Bacilli</taxon>
        <taxon>Lactobacillales</taxon>
        <taxon>Lactobacillaceae</taxon>
        <taxon>Lacticaseibacillus</taxon>
    </lineage>
</organism>
<dbReference type="EMBL" id="JBHTOA010000034">
    <property type="protein sequence ID" value="MFD1399509.1"/>
    <property type="molecule type" value="Genomic_DNA"/>
</dbReference>
<dbReference type="InterPro" id="IPR006440">
    <property type="entry name" value="Doc"/>
</dbReference>
<gene>
    <name evidence="2" type="ORF">ACFQ41_09335</name>
</gene>
<dbReference type="InterPro" id="IPR036597">
    <property type="entry name" value="Fido-like_dom_sf"/>
</dbReference>
<evidence type="ECO:0000313" key="2">
    <source>
        <dbReference type="EMBL" id="MFD1399509.1"/>
    </source>
</evidence>
<sequence length="250" mass="28374">MLEPWPCYNQFMKKEASSINGEVHHYVKFFDMGQREQFQDLSIAVMHSFASQARLHVPKGTKVEAQLIVESGLGYLQLSLEDKAVETVGLVATPEVLIPDLSMFEVINEMAEKLFREESRYGLKDPQKLDAIINACMGEFFGHVQYPGIVEKAAAFWFKIADAQCFHNGNKRTALLTALFVLSMNGFELENVDGDELYAISLKIANKQMDQPAVAQFIRRNLMAKLYPTRTEAETIESSFEINMKIDNFD</sequence>
<dbReference type="PANTHER" id="PTHR39426">
    <property type="entry name" value="HOMOLOGY TO DEATH-ON-CURING PROTEIN OF PHAGE P1"/>
    <property type="match status" value="1"/>
</dbReference>
<dbReference type="Gene3D" id="1.20.120.1870">
    <property type="entry name" value="Fic/DOC protein, Fido domain"/>
    <property type="match status" value="1"/>
</dbReference>
<proteinExistence type="predicted"/>
<evidence type="ECO:0000313" key="3">
    <source>
        <dbReference type="Proteomes" id="UP001597199"/>
    </source>
</evidence>
<reference evidence="3" key="1">
    <citation type="journal article" date="2019" name="Int. J. Syst. Evol. Microbiol.">
        <title>The Global Catalogue of Microorganisms (GCM) 10K type strain sequencing project: providing services to taxonomists for standard genome sequencing and annotation.</title>
        <authorList>
            <consortium name="The Broad Institute Genomics Platform"/>
            <consortium name="The Broad Institute Genome Sequencing Center for Infectious Disease"/>
            <person name="Wu L."/>
            <person name="Ma J."/>
        </authorList>
    </citation>
    <scope>NUCLEOTIDE SEQUENCE [LARGE SCALE GENOMIC DNA]</scope>
    <source>
        <strain evidence="3">CCM 9110</strain>
    </source>
</reference>
<keyword evidence="3" id="KW-1185">Reference proteome</keyword>